<dbReference type="CDD" id="cd02022">
    <property type="entry name" value="DPCK"/>
    <property type="match status" value="1"/>
</dbReference>
<feature type="domain" description="Cytidyltransferase-like" evidence="3">
    <location>
        <begin position="123"/>
        <end position="199"/>
    </location>
</feature>
<evidence type="ECO:0000256" key="1">
    <source>
        <dbReference type="ARBA" id="ARBA00022741"/>
    </source>
</evidence>
<organism evidence="4 5">
    <name type="scientific">Thelohanellus kitauei</name>
    <name type="common">Myxosporean</name>
    <dbReference type="NCBI Taxonomy" id="669202"/>
    <lineage>
        <taxon>Eukaryota</taxon>
        <taxon>Metazoa</taxon>
        <taxon>Cnidaria</taxon>
        <taxon>Myxozoa</taxon>
        <taxon>Myxosporea</taxon>
        <taxon>Bivalvulida</taxon>
        <taxon>Platysporina</taxon>
        <taxon>Myxobolidae</taxon>
        <taxon>Thelohanellus</taxon>
    </lineage>
</organism>
<dbReference type="Proteomes" id="UP000031668">
    <property type="component" value="Unassembled WGS sequence"/>
</dbReference>
<dbReference type="Pfam" id="PF01121">
    <property type="entry name" value="CoaE"/>
    <property type="match status" value="1"/>
</dbReference>
<evidence type="ECO:0000313" key="5">
    <source>
        <dbReference type="Proteomes" id="UP000031668"/>
    </source>
</evidence>
<dbReference type="HAMAP" id="MF_00376">
    <property type="entry name" value="Dephospho_CoA_kinase"/>
    <property type="match status" value="1"/>
</dbReference>
<dbReference type="OrthoDB" id="330671at2759"/>
<dbReference type="Gene3D" id="3.40.50.300">
    <property type="entry name" value="P-loop containing nucleotide triphosphate hydrolases"/>
    <property type="match status" value="1"/>
</dbReference>
<dbReference type="OMA" id="EIHCHEV"/>
<name>A0A0C2MIK9_THEKT</name>
<sequence length="495" mass="56396">MNINNAMEKRVKDIINILYQCRKRNIKKVYLNLSDASHSDPVIQLKKRIKFIYTSFLIESRINTGCEMIFNDHPLFDKNSDNQFGSNLCDYERLENFQDLNLNNLMVDGFEQIALTRKHDHVVLGGTFDRIHNGHRLLLATCCVLAQKSISIGITSDDMVKAKFLSELIESFDTRKNNVRNYILDSNPKLVINFDTLQDSVGFSGTIPELDTLVTTTETMASEKIINQTRTVNHLSNLEHFILDSVITDPTSIITKNRLSSSQMRWNDLGRLLKPPKKVTSFPYVIGLTGCIASGKTSIGNFLKQLGAVVIDCDKEAHICYLPGTKCYDEIVNTFGSSVVIGPDQSDSGHIDRRKLGSIVFKNYEQMDKLNRIVWPHLCNRVSNLIEQQNNGTPKIVVLDSTVLCESDLKDTVHEIWLVLISAKESIKRIQERNNLDYESAKLRYDCTHRLISSHQKAKMANLMLSTHQDFEITRIIVRKAWSGLIERIKIVCKN</sequence>
<dbReference type="GO" id="GO:0015937">
    <property type="term" value="P:coenzyme A biosynthetic process"/>
    <property type="evidence" value="ECO:0007669"/>
    <property type="project" value="InterPro"/>
</dbReference>
<dbReference type="EMBL" id="JWZT01005339">
    <property type="protein sequence ID" value="KII61486.1"/>
    <property type="molecule type" value="Genomic_DNA"/>
</dbReference>
<dbReference type="GO" id="GO:0004140">
    <property type="term" value="F:dephospho-CoA kinase activity"/>
    <property type="evidence" value="ECO:0007669"/>
    <property type="project" value="InterPro"/>
</dbReference>
<protein>
    <submittedName>
        <fullName evidence="4">Bifunctional coenzyme A synthase</fullName>
    </submittedName>
</protein>
<dbReference type="AlphaFoldDB" id="A0A0C2MIK9"/>
<dbReference type="PANTHER" id="PTHR10695">
    <property type="entry name" value="DEPHOSPHO-COA KINASE-RELATED"/>
    <property type="match status" value="1"/>
</dbReference>
<dbReference type="PANTHER" id="PTHR10695:SF46">
    <property type="entry name" value="BIFUNCTIONAL COENZYME A SYNTHASE-RELATED"/>
    <property type="match status" value="1"/>
</dbReference>
<dbReference type="NCBIfam" id="TIGR00125">
    <property type="entry name" value="cyt_tran_rel"/>
    <property type="match status" value="1"/>
</dbReference>
<evidence type="ECO:0000259" key="3">
    <source>
        <dbReference type="Pfam" id="PF01467"/>
    </source>
</evidence>
<comment type="caution">
    <text evidence="4">The sequence shown here is derived from an EMBL/GenBank/DDBJ whole genome shotgun (WGS) entry which is preliminary data.</text>
</comment>
<reference evidence="4 5" key="1">
    <citation type="journal article" date="2014" name="Genome Biol. Evol.">
        <title>The genome of the myxosporean Thelohanellus kitauei shows adaptations to nutrient acquisition within its fish host.</title>
        <authorList>
            <person name="Yang Y."/>
            <person name="Xiong J."/>
            <person name="Zhou Z."/>
            <person name="Huo F."/>
            <person name="Miao W."/>
            <person name="Ran C."/>
            <person name="Liu Y."/>
            <person name="Zhang J."/>
            <person name="Feng J."/>
            <person name="Wang M."/>
            <person name="Wang M."/>
            <person name="Wang L."/>
            <person name="Yao B."/>
        </authorList>
    </citation>
    <scope>NUCLEOTIDE SEQUENCE [LARGE SCALE GENOMIC DNA]</scope>
    <source>
        <strain evidence="4">Wuqing</strain>
    </source>
</reference>
<dbReference type="InterPro" id="IPR014729">
    <property type="entry name" value="Rossmann-like_a/b/a_fold"/>
</dbReference>
<evidence type="ECO:0000313" key="4">
    <source>
        <dbReference type="EMBL" id="KII61486.1"/>
    </source>
</evidence>
<dbReference type="Gene3D" id="3.40.50.620">
    <property type="entry name" value="HUPs"/>
    <property type="match status" value="1"/>
</dbReference>
<dbReference type="InterPro" id="IPR001977">
    <property type="entry name" value="Depp_CoAkinase"/>
</dbReference>
<gene>
    <name evidence="4" type="ORF">RF11_12902</name>
</gene>
<dbReference type="InterPro" id="IPR027417">
    <property type="entry name" value="P-loop_NTPase"/>
</dbReference>
<evidence type="ECO:0000256" key="2">
    <source>
        <dbReference type="ARBA" id="ARBA00022840"/>
    </source>
</evidence>
<dbReference type="PROSITE" id="PS51219">
    <property type="entry name" value="DPCK"/>
    <property type="match status" value="1"/>
</dbReference>
<keyword evidence="1" id="KW-0547">Nucleotide-binding</keyword>
<keyword evidence="5" id="KW-1185">Reference proteome</keyword>
<accession>A0A0C2MIK9</accession>
<dbReference type="SUPFAM" id="SSF52540">
    <property type="entry name" value="P-loop containing nucleoside triphosphate hydrolases"/>
    <property type="match status" value="1"/>
</dbReference>
<dbReference type="GO" id="GO:0005524">
    <property type="term" value="F:ATP binding"/>
    <property type="evidence" value="ECO:0007669"/>
    <property type="project" value="UniProtKB-KW"/>
</dbReference>
<dbReference type="InterPro" id="IPR004821">
    <property type="entry name" value="Cyt_trans-like"/>
</dbReference>
<keyword evidence="2" id="KW-0067">ATP-binding</keyword>
<dbReference type="SUPFAM" id="SSF52374">
    <property type="entry name" value="Nucleotidylyl transferase"/>
    <property type="match status" value="1"/>
</dbReference>
<dbReference type="NCBIfam" id="TIGR00152">
    <property type="entry name" value="dephospho-CoA kinase"/>
    <property type="match status" value="1"/>
</dbReference>
<proteinExistence type="inferred from homology"/>
<dbReference type="Pfam" id="PF01467">
    <property type="entry name" value="CTP_transf_like"/>
    <property type="match status" value="1"/>
</dbReference>